<dbReference type="PANTHER" id="PTHR33993:SF2">
    <property type="entry name" value="VOC DOMAIN-CONTAINING PROTEIN"/>
    <property type="match status" value="1"/>
</dbReference>
<evidence type="ECO:0000313" key="2">
    <source>
        <dbReference type="EMBL" id="SEL28446.1"/>
    </source>
</evidence>
<dbReference type="STRING" id="228957.SAMN04488008_103309"/>
<reference evidence="3" key="1">
    <citation type="submission" date="2016-10" db="EMBL/GenBank/DDBJ databases">
        <authorList>
            <person name="Varghese N."/>
            <person name="Submissions S."/>
        </authorList>
    </citation>
    <scope>NUCLEOTIDE SEQUENCE [LARGE SCALE GENOMIC DNA]</scope>
    <source>
        <strain evidence="3">DSM 16471</strain>
    </source>
</reference>
<dbReference type="AlphaFoldDB" id="A0A1H7NYI2"/>
<keyword evidence="3" id="KW-1185">Reference proteome</keyword>
<dbReference type="InterPro" id="IPR029068">
    <property type="entry name" value="Glyas_Bleomycin-R_OHBP_Dase"/>
</dbReference>
<dbReference type="PANTHER" id="PTHR33993">
    <property type="entry name" value="GLYOXALASE-RELATED"/>
    <property type="match status" value="1"/>
</dbReference>
<name>A0A1H7NYI2_9FLAO</name>
<dbReference type="InterPro" id="IPR052164">
    <property type="entry name" value="Anthracycline_SecMetBiosynth"/>
</dbReference>
<dbReference type="PROSITE" id="PS51819">
    <property type="entry name" value="VOC"/>
    <property type="match status" value="1"/>
</dbReference>
<organism evidence="2 3">
    <name type="scientific">Maribacter orientalis</name>
    <dbReference type="NCBI Taxonomy" id="228957"/>
    <lineage>
        <taxon>Bacteria</taxon>
        <taxon>Pseudomonadati</taxon>
        <taxon>Bacteroidota</taxon>
        <taxon>Flavobacteriia</taxon>
        <taxon>Flavobacteriales</taxon>
        <taxon>Flavobacteriaceae</taxon>
        <taxon>Maribacter</taxon>
    </lineage>
</organism>
<dbReference type="InterPro" id="IPR037523">
    <property type="entry name" value="VOC_core"/>
</dbReference>
<dbReference type="RefSeq" id="WP_091622619.1">
    <property type="nucleotide sequence ID" value="NZ_FNZN01000003.1"/>
</dbReference>
<dbReference type="Gene3D" id="3.10.180.10">
    <property type="entry name" value="2,3-Dihydroxybiphenyl 1,2-Dioxygenase, domain 1"/>
    <property type="match status" value="1"/>
</dbReference>
<dbReference type="InterPro" id="IPR004360">
    <property type="entry name" value="Glyas_Fos-R_dOase_dom"/>
</dbReference>
<dbReference type="OrthoDB" id="9804235at2"/>
<feature type="domain" description="VOC" evidence="1">
    <location>
        <begin position="3"/>
        <end position="119"/>
    </location>
</feature>
<dbReference type="Pfam" id="PF00903">
    <property type="entry name" value="Glyoxalase"/>
    <property type="match status" value="1"/>
</dbReference>
<accession>A0A1H7NYI2</accession>
<proteinExistence type="predicted"/>
<evidence type="ECO:0000259" key="1">
    <source>
        <dbReference type="PROSITE" id="PS51819"/>
    </source>
</evidence>
<gene>
    <name evidence="2" type="ORF">SAMN04488008_103309</name>
</gene>
<dbReference type="EMBL" id="FNZN01000003">
    <property type="protein sequence ID" value="SEL28446.1"/>
    <property type="molecule type" value="Genomic_DNA"/>
</dbReference>
<dbReference type="SUPFAM" id="SSF54593">
    <property type="entry name" value="Glyoxalase/Bleomycin resistance protein/Dihydroxybiphenyl dioxygenase"/>
    <property type="match status" value="1"/>
</dbReference>
<sequence length="122" mass="13434">MASIIHFDISAEDVLRAKSFYENLFGWKIEKFPNGPTEYYLIETLAKTGEKGIGGGIAKREKSGQHITNFIEVDSIDEAIAKVRELGGEIVEPKSMISNIGYIAGCKDTEGNSFGLMEVTEK</sequence>
<dbReference type="Proteomes" id="UP000198990">
    <property type="component" value="Unassembled WGS sequence"/>
</dbReference>
<protein>
    <recommendedName>
        <fullName evidence="1">VOC domain-containing protein</fullName>
    </recommendedName>
</protein>
<dbReference type="CDD" id="cd07247">
    <property type="entry name" value="SgaA_N_like"/>
    <property type="match status" value="1"/>
</dbReference>
<evidence type="ECO:0000313" key="3">
    <source>
        <dbReference type="Proteomes" id="UP000198990"/>
    </source>
</evidence>